<dbReference type="InterPro" id="IPR006234">
    <property type="entry name" value="O-succ-hSer_sulfhydrylase"/>
</dbReference>
<evidence type="ECO:0000313" key="7">
    <source>
        <dbReference type="Proteomes" id="UP000317557"/>
    </source>
</evidence>
<dbReference type="AlphaFoldDB" id="A0A521C2T5"/>
<dbReference type="CDD" id="cd00614">
    <property type="entry name" value="CGS_like"/>
    <property type="match status" value="1"/>
</dbReference>
<organism evidence="6 7">
    <name type="scientific">Gracilimonas mengyeensis</name>
    <dbReference type="NCBI Taxonomy" id="1302730"/>
    <lineage>
        <taxon>Bacteria</taxon>
        <taxon>Pseudomonadati</taxon>
        <taxon>Balneolota</taxon>
        <taxon>Balneolia</taxon>
        <taxon>Balneolales</taxon>
        <taxon>Balneolaceae</taxon>
        <taxon>Gracilimonas</taxon>
    </lineage>
</organism>
<dbReference type="GO" id="GO:0016846">
    <property type="term" value="F:carbon-sulfur lyase activity"/>
    <property type="evidence" value="ECO:0007669"/>
    <property type="project" value="TreeGrafter"/>
</dbReference>
<dbReference type="Proteomes" id="UP000317557">
    <property type="component" value="Unassembled WGS sequence"/>
</dbReference>
<comment type="cofactor">
    <cofactor evidence="1 3 5">
        <name>pyridoxal 5'-phosphate</name>
        <dbReference type="ChEBI" id="CHEBI:597326"/>
    </cofactor>
</comment>
<dbReference type="EMBL" id="FXTP01000004">
    <property type="protein sequence ID" value="SMO53708.1"/>
    <property type="molecule type" value="Genomic_DNA"/>
</dbReference>
<keyword evidence="3" id="KW-0028">Amino-acid biosynthesis</keyword>
<proteinExistence type="inferred from homology"/>
<dbReference type="GO" id="GO:0030170">
    <property type="term" value="F:pyridoxal phosphate binding"/>
    <property type="evidence" value="ECO:0007669"/>
    <property type="project" value="UniProtKB-UniRule"/>
</dbReference>
<reference evidence="6 7" key="1">
    <citation type="submission" date="2017-05" db="EMBL/GenBank/DDBJ databases">
        <authorList>
            <person name="Varghese N."/>
            <person name="Submissions S."/>
        </authorList>
    </citation>
    <scope>NUCLEOTIDE SEQUENCE [LARGE SCALE GENOMIC DNA]</scope>
    <source>
        <strain evidence="6 7">DSM 21985</strain>
    </source>
</reference>
<dbReference type="UniPathway" id="UPA00051">
    <property type="reaction ID" value="UER00449"/>
</dbReference>
<dbReference type="GO" id="GO:0019346">
    <property type="term" value="P:transsulfuration"/>
    <property type="evidence" value="ECO:0007669"/>
    <property type="project" value="InterPro"/>
</dbReference>
<comment type="subunit">
    <text evidence="3">Homotetramer.</text>
</comment>
<evidence type="ECO:0000256" key="2">
    <source>
        <dbReference type="ARBA" id="ARBA00022898"/>
    </source>
</evidence>
<comment type="pathway">
    <text evidence="3">Amino-acid biosynthesis; L-methionine biosynthesis via de novo pathway; L-homocysteine from O-succinyl-L-homoserine: step 1/1.</text>
</comment>
<dbReference type="FunFam" id="3.40.640.10:FF:000046">
    <property type="entry name" value="Cystathionine gamma-lyase"/>
    <property type="match status" value="1"/>
</dbReference>
<keyword evidence="7" id="KW-1185">Reference proteome</keyword>
<comment type="similarity">
    <text evidence="3">Belongs to the trans-sulfuration enzymes family. MetZ subfamily.</text>
</comment>
<dbReference type="GO" id="GO:0071268">
    <property type="term" value="P:homocysteine biosynthetic process"/>
    <property type="evidence" value="ECO:0007669"/>
    <property type="project" value="InterPro"/>
</dbReference>
<dbReference type="HAMAP" id="MF_02056">
    <property type="entry name" value="MetZ"/>
    <property type="match status" value="1"/>
</dbReference>
<comment type="function">
    <text evidence="3">Catalyzes the formation of L-homocysteine from O-succinyl-L-homoserine (OSHS) and hydrogen sulfide.</text>
</comment>
<dbReference type="EC" id="2.5.1.-" evidence="3"/>
<evidence type="ECO:0000313" key="6">
    <source>
        <dbReference type="EMBL" id="SMO53708.1"/>
    </source>
</evidence>
<dbReference type="FunFam" id="3.90.1150.10:FF:000033">
    <property type="entry name" value="Cystathionine gamma-synthase"/>
    <property type="match status" value="1"/>
</dbReference>
<dbReference type="SUPFAM" id="SSF53383">
    <property type="entry name" value="PLP-dependent transferases"/>
    <property type="match status" value="1"/>
</dbReference>
<dbReference type="OrthoDB" id="9803729at2"/>
<dbReference type="InterPro" id="IPR015421">
    <property type="entry name" value="PyrdxlP-dep_Trfase_major"/>
</dbReference>
<dbReference type="GO" id="GO:0016765">
    <property type="term" value="F:transferase activity, transferring alkyl or aryl (other than methyl) groups"/>
    <property type="evidence" value="ECO:0007669"/>
    <property type="project" value="UniProtKB-UniRule"/>
</dbReference>
<keyword evidence="3" id="KW-0808">Transferase</keyword>
<accession>A0A521C2T5</accession>
<dbReference type="PANTHER" id="PTHR11808">
    <property type="entry name" value="TRANS-SULFURATION ENZYME FAMILY MEMBER"/>
    <property type="match status" value="1"/>
</dbReference>
<dbReference type="RefSeq" id="WP_142453712.1">
    <property type="nucleotide sequence ID" value="NZ_FXTP01000004.1"/>
</dbReference>
<evidence type="ECO:0000256" key="1">
    <source>
        <dbReference type="ARBA" id="ARBA00001933"/>
    </source>
</evidence>
<keyword evidence="3" id="KW-0486">Methionine biosynthesis</keyword>
<evidence type="ECO:0000256" key="4">
    <source>
        <dbReference type="PIRSR" id="PIRSR001434-2"/>
    </source>
</evidence>
<dbReference type="InterPro" id="IPR000277">
    <property type="entry name" value="Cys/Met-Metab_PyrdxlP-dep_enz"/>
</dbReference>
<protein>
    <recommendedName>
        <fullName evidence="3">O-succinylhomoserine sulfhydrylase</fullName>
        <shortName evidence="3">OSH sulfhydrylase</shortName>
        <shortName evidence="3">OSHS sulfhydrylase</shortName>
        <ecNumber evidence="3">2.5.1.-</ecNumber>
    </recommendedName>
</protein>
<keyword evidence="2 3" id="KW-0663">Pyridoxal phosphate</keyword>
<dbReference type="PIRSF" id="PIRSF001434">
    <property type="entry name" value="CGS"/>
    <property type="match status" value="1"/>
</dbReference>
<evidence type="ECO:0000256" key="5">
    <source>
        <dbReference type="RuleBase" id="RU362118"/>
    </source>
</evidence>
<dbReference type="InterPro" id="IPR054542">
    <property type="entry name" value="Cys_met_metab_PP"/>
</dbReference>
<dbReference type="PANTHER" id="PTHR11808:SF80">
    <property type="entry name" value="CYSTATHIONINE GAMMA-LYASE"/>
    <property type="match status" value="1"/>
</dbReference>
<dbReference type="GO" id="GO:0005737">
    <property type="term" value="C:cytoplasm"/>
    <property type="evidence" value="ECO:0007669"/>
    <property type="project" value="TreeGrafter"/>
</dbReference>
<name>A0A521C2T5_9BACT</name>
<evidence type="ECO:0000256" key="3">
    <source>
        <dbReference type="HAMAP-Rule" id="MF_02056"/>
    </source>
</evidence>
<feature type="modified residue" description="N6-(pyridoxal phosphate)lysine" evidence="3 4">
    <location>
        <position position="204"/>
    </location>
</feature>
<comment type="catalytic activity">
    <reaction evidence="3">
        <text>O-succinyl-L-homoserine + hydrogen sulfide = L-homocysteine + succinate</text>
        <dbReference type="Rhea" id="RHEA:27826"/>
        <dbReference type="ChEBI" id="CHEBI:29919"/>
        <dbReference type="ChEBI" id="CHEBI:30031"/>
        <dbReference type="ChEBI" id="CHEBI:57661"/>
        <dbReference type="ChEBI" id="CHEBI:58199"/>
    </reaction>
</comment>
<dbReference type="PROSITE" id="PS00868">
    <property type="entry name" value="CYS_MET_METAB_PP"/>
    <property type="match status" value="1"/>
</dbReference>
<dbReference type="GO" id="GO:0071266">
    <property type="term" value="P:'de novo' L-methionine biosynthetic process"/>
    <property type="evidence" value="ECO:0007669"/>
    <property type="project" value="UniProtKB-UniRule"/>
</dbReference>
<dbReference type="InterPro" id="IPR015422">
    <property type="entry name" value="PyrdxlP-dep_Trfase_small"/>
</dbReference>
<dbReference type="Gene3D" id="3.90.1150.10">
    <property type="entry name" value="Aspartate Aminotransferase, domain 1"/>
    <property type="match status" value="1"/>
</dbReference>
<sequence>MKRKATQAIRTQTERSKFGEHASPIYMTSSYVFENAEHMRAMFAGEEDGNVYSRYSNPTVDEFIDKICLLENAEAGWATASGMAAVFTTFAALLDAGDEVLSSRSVFGSTHKLFTQIFPKWNIHTNYVSVNDFDEWEEAITPNTKILYLETPSNPALDIVDLEKAGELAKKHDLIYVVDNCFTTPIIQNPIDFGADLVIHSATKYIDGQGRGLGGAMAGKQELIDEIEAFARHSGPCLSPFNAWMLSKSLETLELRMERHSSSALEIAKRLQEHPSAEWVKYPFLETHPGYETAQKQMTMGGGIVTFGIKGGLDAGRNFLDALEMLSLTANLGDSRTIATHPASTTHSKLSEEERQKVGITQGLIRLSIGLEDVEDIWEDIEQALG</sequence>
<gene>
    <name evidence="3" type="primary">metZ</name>
    <name evidence="6" type="ORF">SAMN06265219_10498</name>
</gene>
<dbReference type="InterPro" id="IPR015424">
    <property type="entry name" value="PyrdxlP-dep_Trfase"/>
</dbReference>
<dbReference type="Gene3D" id="3.40.640.10">
    <property type="entry name" value="Type I PLP-dependent aspartate aminotransferase-like (Major domain)"/>
    <property type="match status" value="1"/>
</dbReference>
<dbReference type="Pfam" id="PF01053">
    <property type="entry name" value="Cys_Met_Meta_PP"/>
    <property type="match status" value="1"/>
</dbReference>